<comment type="catalytic activity">
    <reaction evidence="6">
        <text>isochorismate + 2-oxoglutarate + H(+) = 5-enolpyruvoyl-6-hydroxy-2-succinyl-cyclohex-3-ene-1-carboxylate + CO2</text>
        <dbReference type="Rhea" id="RHEA:25593"/>
        <dbReference type="ChEBI" id="CHEBI:15378"/>
        <dbReference type="ChEBI" id="CHEBI:16526"/>
        <dbReference type="ChEBI" id="CHEBI:16810"/>
        <dbReference type="ChEBI" id="CHEBI:29780"/>
        <dbReference type="ChEBI" id="CHEBI:58818"/>
        <dbReference type="EC" id="2.2.1.9"/>
    </reaction>
</comment>
<dbReference type="InterPro" id="IPR012001">
    <property type="entry name" value="Thiamin_PyroP_enz_TPP-bd_dom"/>
</dbReference>
<keyword evidence="6" id="KW-0474">Menaquinone biosynthesis</keyword>
<protein>
    <recommendedName>
        <fullName evidence="6">2-succinyl-5-enolpyruvyl-6-hydroxy-3-cyclohexene-1-carboxylate synthase</fullName>
        <shortName evidence="6">SEPHCHC synthase</shortName>
        <ecNumber evidence="6">2.2.1.9</ecNumber>
    </recommendedName>
    <alternativeName>
        <fullName evidence="6">Menaquinone biosynthesis protein MenD</fullName>
    </alternativeName>
</protein>
<accession>A0AAW6TCV7</accession>
<evidence type="ECO:0000256" key="2">
    <source>
        <dbReference type="ARBA" id="ARBA00022723"/>
    </source>
</evidence>
<feature type="region of interest" description="Disordered" evidence="7">
    <location>
        <begin position="1"/>
        <end position="44"/>
    </location>
</feature>
<evidence type="ECO:0000256" key="4">
    <source>
        <dbReference type="ARBA" id="ARBA00023052"/>
    </source>
</evidence>
<comment type="pathway">
    <text evidence="6">Quinol/quinone metabolism; 1,4-dihydroxy-2-naphthoate biosynthesis; 1,4-dihydroxy-2-naphthoate from chorismate: step 2/7.</text>
</comment>
<evidence type="ECO:0000313" key="10">
    <source>
        <dbReference type="EMBL" id="MDI2098897.1"/>
    </source>
</evidence>
<gene>
    <name evidence="6 10" type="primary">menD</name>
    <name evidence="10" type="ORF">QF206_07975</name>
</gene>
<comment type="pathway">
    <text evidence="6">Quinol/quinone metabolism; menaquinone biosynthesis.</text>
</comment>
<evidence type="ECO:0000256" key="5">
    <source>
        <dbReference type="ARBA" id="ARBA00023211"/>
    </source>
</evidence>
<dbReference type="HAMAP" id="MF_01659">
    <property type="entry name" value="MenD"/>
    <property type="match status" value="1"/>
</dbReference>
<dbReference type="GO" id="GO:0009234">
    <property type="term" value="P:menaquinone biosynthetic process"/>
    <property type="evidence" value="ECO:0007669"/>
    <property type="project" value="UniProtKB-UniRule"/>
</dbReference>
<reference evidence="10 11" key="1">
    <citation type="submission" date="2023-04" db="EMBL/GenBank/DDBJ databases">
        <title>Klugiella caeni sp. nov. isolated from the sludge of biochemical tank.</title>
        <authorList>
            <person name="Geng K."/>
        </authorList>
    </citation>
    <scope>NUCLEOTIDE SEQUENCE [LARGE SCALE GENOMIC DNA]</scope>
    <source>
        <strain evidence="10 11">YN-L-19</strain>
    </source>
</reference>
<keyword evidence="3 6" id="KW-0460">Magnesium</keyword>
<feature type="domain" description="Thiamine pyrophosphate enzyme TPP-binding" evidence="8">
    <location>
        <begin position="510"/>
        <end position="624"/>
    </location>
</feature>
<feature type="compositionally biased region" description="Low complexity" evidence="7">
    <location>
        <begin position="17"/>
        <end position="40"/>
    </location>
</feature>
<keyword evidence="1 6" id="KW-0808">Transferase</keyword>
<dbReference type="InterPro" id="IPR011766">
    <property type="entry name" value="TPP_enzyme_TPP-bd"/>
</dbReference>
<comment type="similarity">
    <text evidence="6">Belongs to the TPP enzyme family. MenD subfamily.</text>
</comment>
<keyword evidence="2 6" id="KW-0479">Metal-binding</keyword>
<dbReference type="InterPro" id="IPR029061">
    <property type="entry name" value="THDP-binding"/>
</dbReference>
<dbReference type="InterPro" id="IPR004433">
    <property type="entry name" value="MenaQ_synth_MenD"/>
</dbReference>
<dbReference type="GO" id="GO:0070204">
    <property type="term" value="F:2-succinyl-5-enolpyruvyl-6-hydroxy-3-cyclohexene-1-carboxylic-acid synthase activity"/>
    <property type="evidence" value="ECO:0007669"/>
    <property type="project" value="UniProtKB-UniRule"/>
</dbReference>
<dbReference type="PANTHER" id="PTHR42916:SF1">
    <property type="entry name" value="PROTEIN PHYLLO, CHLOROPLASTIC"/>
    <property type="match status" value="1"/>
</dbReference>
<dbReference type="EMBL" id="JASATX010000003">
    <property type="protein sequence ID" value="MDI2098897.1"/>
    <property type="molecule type" value="Genomic_DNA"/>
</dbReference>
<evidence type="ECO:0000259" key="9">
    <source>
        <dbReference type="Pfam" id="PF02776"/>
    </source>
</evidence>
<comment type="cofactor">
    <cofactor evidence="6">
        <name>Mg(2+)</name>
        <dbReference type="ChEBI" id="CHEBI:18420"/>
    </cofactor>
    <cofactor evidence="6">
        <name>Mn(2+)</name>
        <dbReference type="ChEBI" id="CHEBI:29035"/>
    </cofactor>
</comment>
<keyword evidence="5 6" id="KW-0464">Manganese</keyword>
<dbReference type="Proteomes" id="UP001321506">
    <property type="component" value="Unassembled WGS sequence"/>
</dbReference>
<comment type="caution">
    <text evidence="10">The sequence shown here is derived from an EMBL/GenBank/DDBJ whole genome shotgun (WGS) entry which is preliminary data.</text>
</comment>
<dbReference type="Gene3D" id="3.40.50.970">
    <property type="match status" value="2"/>
</dbReference>
<dbReference type="GO" id="GO:0030976">
    <property type="term" value="F:thiamine pyrophosphate binding"/>
    <property type="evidence" value="ECO:0007669"/>
    <property type="project" value="UniProtKB-UniRule"/>
</dbReference>
<proteinExistence type="inferred from homology"/>
<dbReference type="GO" id="GO:0000287">
    <property type="term" value="F:magnesium ion binding"/>
    <property type="evidence" value="ECO:0007669"/>
    <property type="project" value="UniProtKB-UniRule"/>
</dbReference>
<dbReference type="SUPFAM" id="SSF52518">
    <property type="entry name" value="Thiamin diphosphate-binding fold (THDP-binding)"/>
    <property type="match status" value="2"/>
</dbReference>
<comment type="function">
    <text evidence="6">Catalyzes the thiamine diphosphate-dependent decarboxylation of 2-oxoglutarate and the subsequent addition of the resulting succinic semialdehyde-thiamine pyrophosphate anion to isochorismate to yield 2-succinyl-5-enolpyruvyl-6-hydroxy-3-cyclohexene-1-carboxylate (SEPHCHC).</text>
</comment>
<evidence type="ECO:0000256" key="6">
    <source>
        <dbReference type="HAMAP-Rule" id="MF_01659"/>
    </source>
</evidence>
<dbReference type="Pfam" id="PF02776">
    <property type="entry name" value="TPP_enzyme_N"/>
    <property type="match status" value="1"/>
</dbReference>
<keyword evidence="11" id="KW-1185">Reference proteome</keyword>
<evidence type="ECO:0000259" key="8">
    <source>
        <dbReference type="Pfam" id="PF02775"/>
    </source>
</evidence>
<dbReference type="Gene3D" id="3.40.50.1220">
    <property type="entry name" value="TPP-binding domain"/>
    <property type="match status" value="1"/>
</dbReference>
<comment type="cofactor">
    <cofactor evidence="6">
        <name>thiamine diphosphate</name>
        <dbReference type="ChEBI" id="CHEBI:58937"/>
    </cofactor>
    <text evidence="6">Binds 1 thiamine pyrophosphate per subunit.</text>
</comment>
<evidence type="ECO:0000313" key="11">
    <source>
        <dbReference type="Proteomes" id="UP001321506"/>
    </source>
</evidence>
<evidence type="ECO:0000256" key="1">
    <source>
        <dbReference type="ARBA" id="ARBA00022679"/>
    </source>
</evidence>
<dbReference type="Pfam" id="PF02775">
    <property type="entry name" value="TPP_enzyme_C"/>
    <property type="match status" value="1"/>
</dbReference>
<dbReference type="PANTHER" id="PTHR42916">
    <property type="entry name" value="2-SUCCINYL-5-ENOLPYRUVYL-6-HYDROXY-3-CYCLOHEXENE-1-CARBOXYLATE SYNTHASE"/>
    <property type="match status" value="1"/>
</dbReference>
<sequence>MPGASAPADPEADEPESPAVDAPSGERSASASRAEGSAAALTSRRIDDARRADASSAPSSSFAVSLLSEFVRLGVRDVVLSPGSRSQALALAAAALEQREALRLHVRIDERAAGFLALGLAMESRSPVPVITTSGTAVANLHPALLEARHAGVPLIALTADRPAELRGIRSNQTTDQVGIFGTAVVAAWNLDAPVGAPGETDAAGALARELVAASAGGPVHGNLAFTEPLSSAIDADAIELDDLGLPPVDAGVSVHARSTEAAAASGAASIATIAPALGTIVVAGHRAGPVAEAVAHALHAPLVAEIASGAHFGRNLVLAYRRLLQSAEFGGAVRRVIVFGHPTLSREVPALIAREDVETIVVRSPGVDDYNPGRRVSSFVDAVEVVDSSSEDDAAALAADVRQLRRWTAEWVHAGRELAAADAADSAVAAPDVDASRSYDRLDRARFARAELAAVRRPLTRRLVAELVWAATWPHDRLVLGASRLIRVADEVVPGKKLVVHSNRGLAGIDGTIATGIGVALAVEAAGGRGTTRVLLGDLAMLHDAGSLLFGEGERRPRVQLIVGNDGGGTIFDGLEVAASADRSAFDRVLYTPQRVDLAALAAAYGWQHRTARTYGELEQALTAPERLSIIEVPLER</sequence>
<dbReference type="AlphaFoldDB" id="A0AAW6TCV7"/>
<dbReference type="GO" id="GO:0030145">
    <property type="term" value="F:manganese ion binding"/>
    <property type="evidence" value="ECO:0007669"/>
    <property type="project" value="UniProtKB-UniRule"/>
</dbReference>
<evidence type="ECO:0000256" key="3">
    <source>
        <dbReference type="ARBA" id="ARBA00022842"/>
    </source>
</evidence>
<dbReference type="CDD" id="cd07037">
    <property type="entry name" value="TPP_PYR_MenD"/>
    <property type="match status" value="1"/>
</dbReference>
<dbReference type="EC" id="2.2.1.9" evidence="6"/>
<dbReference type="CDD" id="cd02009">
    <property type="entry name" value="TPP_SHCHC_synthase"/>
    <property type="match status" value="1"/>
</dbReference>
<dbReference type="NCBIfam" id="TIGR00173">
    <property type="entry name" value="menD"/>
    <property type="match status" value="1"/>
</dbReference>
<keyword evidence="4 6" id="KW-0786">Thiamine pyrophosphate</keyword>
<dbReference type="RefSeq" id="WP_281488689.1">
    <property type="nucleotide sequence ID" value="NZ_JASATX010000003.1"/>
</dbReference>
<feature type="domain" description="Thiamine pyrophosphate enzyme N-terminal TPP-binding" evidence="9">
    <location>
        <begin position="71"/>
        <end position="178"/>
    </location>
</feature>
<organism evidence="10 11">
    <name type="scientific">Ruicaihuangia caeni</name>
    <dbReference type="NCBI Taxonomy" id="3042517"/>
    <lineage>
        <taxon>Bacteria</taxon>
        <taxon>Bacillati</taxon>
        <taxon>Actinomycetota</taxon>
        <taxon>Actinomycetes</taxon>
        <taxon>Micrococcales</taxon>
        <taxon>Microbacteriaceae</taxon>
        <taxon>Ruicaihuangia</taxon>
    </lineage>
</organism>
<evidence type="ECO:0000256" key="7">
    <source>
        <dbReference type="SAM" id="MobiDB-lite"/>
    </source>
</evidence>
<comment type="subunit">
    <text evidence="6">Homodimer.</text>
</comment>
<name>A0AAW6TCV7_9MICO</name>